<evidence type="ECO:0000313" key="2">
    <source>
        <dbReference type="EMBL" id="EYC13825.1"/>
    </source>
</evidence>
<dbReference type="EMBL" id="JARK01001378">
    <property type="protein sequence ID" value="EYC13825.1"/>
    <property type="molecule type" value="Genomic_DNA"/>
</dbReference>
<feature type="region of interest" description="Disordered" evidence="1">
    <location>
        <begin position="1"/>
        <end position="94"/>
    </location>
</feature>
<name>A0A016UF76_9BILA</name>
<comment type="caution">
    <text evidence="2">The sequence shown here is derived from an EMBL/GenBank/DDBJ whole genome shotgun (WGS) entry which is preliminary data.</text>
</comment>
<sequence length="94" mass="9628">MYPNQEIGGGVTSYPENNGIGSGVQTTQPYPGNPYNPHSSNPQVGSGIGQGATSTPSYTDGPQPIGQGVGRSYPGNEYNAYNNGSDEGDDAETS</sequence>
<dbReference type="AlphaFoldDB" id="A0A016UF76"/>
<reference evidence="3" key="1">
    <citation type="journal article" date="2015" name="Nat. Genet.">
        <title>The genome and transcriptome of the zoonotic hookworm Ancylostoma ceylanicum identify infection-specific gene families.</title>
        <authorList>
            <person name="Schwarz E.M."/>
            <person name="Hu Y."/>
            <person name="Antoshechkin I."/>
            <person name="Miller M.M."/>
            <person name="Sternberg P.W."/>
            <person name="Aroian R.V."/>
        </authorList>
    </citation>
    <scope>NUCLEOTIDE SEQUENCE</scope>
    <source>
        <strain evidence="3">HY135</strain>
    </source>
</reference>
<organism evidence="2 3">
    <name type="scientific">Ancylostoma ceylanicum</name>
    <dbReference type="NCBI Taxonomy" id="53326"/>
    <lineage>
        <taxon>Eukaryota</taxon>
        <taxon>Metazoa</taxon>
        <taxon>Ecdysozoa</taxon>
        <taxon>Nematoda</taxon>
        <taxon>Chromadorea</taxon>
        <taxon>Rhabditida</taxon>
        <taxon>Rhabditina</taxon>
        <taxon>Rhabditomorpha</taxon>
        <taxon>Strongyloidea</taxon>
        <taxon>Ancylostomatidae</taxon>
        <taxon>Ancylostomatinae</taxon>
        <taxon>Ancylostoma</taxon>
    </lineage>
</organism>
<evidence type="ECO:0000256" key="1">
    <source>
        <dbReference type="SAM" id="MobiDB-lite"/>
    </source>
</evidence>
<feature type="compositionally biased region" description="Polar residues" evidence="1">
    <location>
        <begin position="51"/>
        <end position="60"/>
    </location>
</feature>
<dbReference type="Proteomes" id="UP000024635">
    <property type="component" value="Unassembled WGS sequence"/>
</dbReference>
<keyword evidence="3" id="KW-1185">Reference proteome</keyword>
<protein>
    <submittedName>
        <fullName evidence="2">Uncharacterized protein</fullName>
    </submittedName>
</protein>
<evidence type="ECO:0000313" key="3">
    <source>
        <dbReference type="Proteomes" id="UP000024635"/>
    </source>
</evidence>
<proteinExistence type="predicted"/>
<accession>A0A016UF76</accession>
<dbReference type="OrthoDB" id="10349626at2759"/>
<gene>
    <name evidence="2" type="primary">Acey_s0042.g553</name>
    <name evidence="2" type="ORF">Y032_0042g553</name>
</gene>
<feature type="compositionally biased region" description="Polar residues" evidence="1">
    <location>
        <begin position="23"/>
        <end position="44"/>
    </location>
</feature>